<dbReference type="GO" id="GO:0003677">
    <property type="term" value="F:DNA binding"/>
    <property type="evidence" value="ECO:0007669"/>
    <property type="project" value="UniProtKB-KW"/>
</dbReference>
<evidence type="ECO:0000313" key="5">
    <source>
        <dbReference type="EMBL" id="NFV81487.1"/>
    </source>
</evidence>
<dbReference type="Pfam" id="PF01022">
    <property type="entry name" value="HTH_5"/>
    <property type="match status" value="1"/>
</dbReference>
<comment type="caution">
    <text evidence="5">The sequence shown here is derived from an EMBL/GenBank/DDBJ whole genome shotgun (WGS) entry which is preliminary data.</text>
</comment>
<gene>
    <name evidence="5" type="ORF">G4223_15345</name>
</gene>
<evidence type="ECO:0000313" key="6">
    <source>
        <dbReference type="Proteomes" id="UP000480684"/>
    </source>
</evidence>
<dbReference type="GO" id="GO:0003700">
    <property type="term" value="F:DNA-binding transcription factor activity"/>
    <property type="evidence" value="ECO:0007669"/>
    <property type="project" value="InterPro"/>
</dbReference>
<keyword evidence="1" id="KW-0805">Transcription regulation</keyword>
<keyword evidence="6" id="KW-1185">Reference proteome</keyword>
<dbReference type="InterPro" id="IPR011991">
    <property type="entry name" value="ArsR-like_HTH"/>
</dbReference>
<dbReference type="Proteomes" id="UP000480684">
    <property type="component" value="Unassembled WGS sequence"/>
</dbReference>
<evidence type="ECO:0000259" key="4">
    <source>
        <dbReference type="PROSITE" id="PS50987"/>
    </source>
</evidence>
<dbReference type="SUPFAM" id="SSF46785">
    <property type="entry name" value="Winged helix' DNA-binding domain"/>
    <property type="match status" value="1"/>
</dbReference>
<dbReference type="Gene3D" id="1.10.10.10">
    <property type="entry name" value="Winged helix-like DNA-binding domain superfamily/Winged helix DNA-binding domain"/>
    <property type="match status" value="1"/>
</dbReference>
<feature type="domain" description="HTH arsR-type" evidence="4">
    <location>
        <begin position="7"/>
        <end position="95"/>
    </location>
</feature>
<keyword evidence="2" id="KW-0238">DNA-binding</keyword>
<dbReference type="InterPro" id="IPR036390">
    <property type="entry name" value="WH_DNA-bd_sf"/>
</dbReference>
<keyword evidence="3" id="KW-0804">Transcription</keyword>
<dbReference type="PANTHER" id="PTHR43132:SF2">
    <property type="entry name" value="ARSENICAL RESISTANCE OPERON REPRESSOR ARSR-RELATED"/>
    <property type="match status" value="1"/>
</dbReference>
<dbReference type="CDD" id="cd00090">
    <property type="entry name" value="HTH_ARSR"/>
    <property type="match status" value="1"/>
</dbReference>
<proteinExistence type="predicted"/>
<dbReference type="PROSITE" id="PS50987">
    <property type="entry name" value="HTH_ARSR_2"/>
    <property type="match status" value="1"/>
</dbReference>
<dbReference type="SMART" id="SM00418">
    <property type="entry name" value="HTH_ARSR"/>
    <property type="match status" value="1"/>
</dbReference>
<dbReference type="PANTHER" id="PTHR43132">
    <property type="entry name" value="ARSENICAL RESISTANCE OPERON REPRESSOR ARSR-RELATED"/>
    <property type="match status" value="1"/>
</dbReference>
<dbReference type="InterPro" id="IPR036388">
    <property type="entry name" value="WH-like_DNA-bd_sf"/>
</dbReference>
<evidence type="ECO:0000256" key="1">
    <source>
        <dbReference type="ARBA" id="ARBA00023015"/>
    </source>
</evidence>
<dbReference type="InterPro" id="IPR051011">
    <property type="entry name" value="Metal_resp_trans_reg"/>
</dbReference>
<dbReference type="PRINTS" id="PR00778">
    <property type="entry name" value="HTHARSR"/>
</dbReference>
<organism evidence="5 6">
    <name type="scientific">Magnetospirillum aberrantis SpK</name>
    <dbReference type="NCBI Taxonomy" id="908842"/>
    <lineage>
        <taxon>Bacteria</taxon>
        <taxon>Pseudomonadati</taxon>
        <taxon>Pseudomonadota</taxon>
        <taxon>Alphaproteobacteria</taxon>
        <taxon>Rhodospirillales</taxon>
        <taxon>Rhodospirillaceae</taxon>
        <taxon>Magnetospirillum</taxon>
    </lineage>
</organism>
<evidence type="ECO:0000256" key="3">
    <source>
        <dbReference type="ARBA" id="ARBA00023163"/>
    </source>
</evidence>
<dbReference type="AlphaFoldDB" id="A0A7C9UVB5"/>
<name>A0A7C9UVB5_9PROT</name>
<sequence>MLEGRRRAPLDLTRAARLLQAMGNPHRLRVLRELSDGERCAGDLGRATGLQPSALSQHLSRLRADGLVHCRRVGSHIYYSLAGDAATAVLRSLAA</sequence>
<reference evidence="5 6" key="1">
    <citation type="submission" date="2020-02" db="EMBL/GenBank/DDBJ databases">
        <authorList>
            <person name="Dziuba M."/>
            <person name="Kuznetsov B."/>
            <person name="Mardanov A."/>
            <person name="Ravin N."/>
            <person name="Grouzdev D."/>
        </authorList>
    </citation>
    <scope>NUCLEOTIDE SEQUENCE [LARGE SCALE GENOMIC DNA]</scope>
    <source>
        <strain evidence="5 6">SpK</strain>
    </source>
</reference>
<dbReference type="NCBIfam" id="NF033788">
    <property type="entry name" value="HTH_metalloreg"/>
    <property type="match status" value="1"/>
</dbReference>
<dbReference type="EMBL" id="JAAIYP010000040">
    <property type="protein sequence ID" value="NFV81487.1"/>
    <property type="molecule type" value="Genomic_DNA"/>
</dbReference>
<protein>
    <submittedName>
        <fullName evidence="5">Helix-turn-helix transcriptional regulator</fullName>
    </submittedName>
</protein>
<dbReference type="InterPro" id="IPR001845">
    <property type="entry name" value="HTH_ArsR_DNA-bd_dom"/>
</dbReference>
<accession>A0A7C9UVB5</accession>
<evidence type="ECO:0000256" key="2">
    <source>
        <dbReference type="ARBA" id="ARBA00023125"/>
    </source>
</evidence>